<evidence type="ECO:0000256" key="1">
    <source>
        <dbReference type="SAM" id="MobiDB-lite"/>
    </source>
</evidence>
<dbReference type="Proteomes" id="UP001212008">
    <property type="component" value="Unassembled WGS sequence"/>
</dbReference>
<feature type="compositionally biased region" description="Polar residues" evidence="1">
    <location>
        <begin position="1"/>
        <end position="34"/>
    </location>
</feature>
<name>A0ABD4W885_BIFPS</name>
<organism evidence="2 3">
    <name type="scientific">Bifidobacterium pseudocatenulatum</name>
    <dbReference type="NCBI Taxonomy" id="28026"/>
    <lineage>
        <taxon>Bacteria</taxon>
        <taxon>Bacillati</taxon>
        <taxon>Actinomycetota</taxon>
        <taxon>Actinomycetes</taxon>
        <taxon>Bifidobacteriales</taxon>
        <taxon>Bifidobacteriaceae</taxon>
        <taxon>Bifidobacterium</taxon>
    </lineage>
</organism>
<dbReference type="RefSeq" id="WP_004222375.1">
    <property type="nucleotide sequence ID" value="NZ_BCXY01000022.1"/>
</dbReference>
<accession>A0ABD4W885</accession>
<protein>
    <submittedName>
        <fullName evidence="2">Uncharacterized protein</fullName>
    </submittedName>
</protein>
<dbReference type="EMBL" id="JAQKRA010000003">
    <property type="protein sequence ID" value="MDB6491859.1"/>
    <property type="molecule type" value="Genomic_DNA"/>
</dbReference>
<feature type="region of interest" description="Disordered" evidence="1">
    <location>
        <begin position="1"/>
        <end position="46"/>
    </location>
</feature>
<dbReference type="AlphaFoldDB" id="A0ABD4W885"/>
<reference evidence="2 3" key="1">
    <citation type="submission" date="2023-01" db="EMBL/GenBank/DDBJ databases">
        <title>Human gut microbiome strain richness.</title>
        <authorList>
            <person name="Chen-Liaw A."/>
        </authorList>
    </citation>
    <scope>NUCLEOTIDE SEQUENCE [LARGE SCALE GENOMIC DNA]</scope>
    <source>
        <strain evidence="2 3">RTP21311st1_C8_RTP21311_201001</strain>
    </source>
</reference>
<evidence type="ECO:0000313" key="2">
    <source>
        <dbReference type="EMBL" id="MDB6491859.1"/>
    </source>
</evidence>
<gene>
    <name evidence="2" type="ORF">PMN70_06570</name>
</gene>
<evidence type="ECO:0000313" key="3">
    <source>
        <dbReference type="Proteomes" id="UP001212008"/>
    </source>
</evidence>
<proteinExistence type="predicted"/>
<sequence length="46" mass="4676">MQGPTNDSSDSAGSQDSNTDNNSPDSQQSGNAQSDAPALAKPLCCY</sequence>
<comment type="caution">
    <text evidence="2">The sequence shown here is derived from an EMBL/GenBank/DDBJ whole genome shotgun (WGS) entry which is preliminary data.</text>
</comment>